<protein>
    <recommendedName>
        <fullName evidence="1">Integrase zinc-binding domain-containing protein</fullName>
    </recommendedName>
</protein>
<accession>A0AA38ID73</accession>
<evidence type="ECO:0000259" key="1">
    <source>
        <dbReference type="Pfam" id="PF17921"/>
    </source>
</evidence>
<dbReference type="AlphaFoldDB" id="A0AA38ID73"/>
<reference evidence="2" key="1">
    <citation type="journal article" date="2023" name="G3 (Bethesda)">
        <title>Whole genome assemblies of Zophobas morio and Tenebrio molitor.</title>
        <authorList>
            <person name="Kaur S."/>
            <person name="Stinson S.A."/>
            <person name="diCenzo G.C."/>
        </authorList>
    </citation>
    <scope>NUCLEOTIDE SEQUENCE</scope>
    <source>
        <strain evidence="2">QUZm001</strain>
    </source>
</reference>
<dbReference type="InterPro" id="IPR041588">
    <property type="entry name" value="Integrase_H2C2"/>
</dbReference>
<sequence>MDLIIRHGLTIDPVREVIRLENKEFKLNQRCIGAKPESRTHVTMRLVVPATRIKEVLREMHNRSPGAHFGITKTLSKIRERFYCQQGVAS</sequence>
<dbReference type="Proteomes" id="UP001168821">
    <property type="component" value="Unassembled WGS sequence"/>
</dbReference>
<organism evidence="2 3">
    <name type="scientific">Zophobas morio</name>
    <dbReference type="NCBI Taxonomy" id="2755281"/>
    <lineage>
        <taxon>Eukaryota</taxon>
        <taxon>Metazoa</taxon>
        <taxon>Ecdysozoa</taxon>
        <taxon>Arthropoda</taxon>
        <taxon>Hexapoda</taxon>
        <taxon>Insecta</taxon>
        <taxon>Pterygota</taxon>
        <taxon>Neoptera</taxon>
        <taxon>Endopterygota</taxon>
        <taxon>Coleoptera</taxon>
        <taxon>Polyphaga</taxon>
        <taxon>Cucujiformia</taxon>
        <taxon>Tenebrionidae</taxon>
        <taxon>Zophobas</taxon>
    </lineage>
</organism>
<dbReference type="Gene3D" id="1.10.340.70">
    <property type="match status" value="1"/>
</dbReference>
<dbReference type="Pfam" id="PF17921">
    <property type="entry name" value="Integrase_H2C2"/>
    <property type="match status" value="1"/>
</dbReference>
<feature type="domain" description="Integrase zinc-binding" evidence="1">
    <location>
        <begin position="48"/>
        <end position="85"/>
    </location>
</feature>
<name>A0AA38ID73_9CUCU</name>
<comment type="caution">
    <text evidence="2">The sequence shown here is derived from an EMBL/GenBank/DDBJ whole genome shotgun (WGS) entry which is preliminary data.</text>
</comment>
<proteinExistence type="predicted"/>
<keyword evidence="3" id="KW-1185">Reference proteome</keyword>
<gene>
    <name evidence="2" type="ORF">Zmor_013527</name>
</gene>
<dbReference type="EMBL" id="JALNTZ010000004">
    <property type="protein sequence ID" value="KAJ3654332.1"/>
    <property type="molecule type" value="Genomic_DNA"/>
</dbReference>
<evidence type="ECO:0000313" key="3">
    <source>
        <dbReference type="Proteomes" id="UP001168821"/>
    </source>
</evidence>
<evidence type="ECO:0000313" key="2">
    <source>
        <dbReference type="EMBL" id="KAJ3654332.1"/>
    </source>
</evidence>